<name>A0ACB8RN27_9AGAM</name>
<dbReference type="EMBL" id="MU275962">
    <property type="protein sequence ID" value="KAI0045096.1"/>
    <property type="molecule type" value="Genomic_DNA"/>
</dbReference>
<evidence type="ECO:0000313" key="1">
    <source>
        <dbReference type="EMBL" id="KAI0045096.1"/>
    </source>
</evidence>
<accession>A0ACB8RN27</accession>
<keyword evidence="2" id="KW-1185">Reference proteome</keyword>
<evidence type="ECO:0000313" key="2">
    <source>
        <dbReference type="Proteomes" id="UP000814033"/>
    </source>
</evidence>
<comment type="caution">
    <text evidence="1">The sequence shown here is derived from an EMBL/GenBank/DDBJ whole genome shotgun (WGS) entry which is preliminary data.</text>
</comment>
<reference evidence="1" key="2">
    <citation type="journal article" date="2022" name="New Phytol.">
        <title>Evolutionary transition to the ectomycorrhizal habit in the genomes of a hyperdiverse lineage of mushroom-forming fungi.</title>
        <authorList>
            <person name="Looney B."/>
            <person name="Miyauchi S."/>
            <person name="Morin E."/>
            <person name="Drula E."/>
            <person name="Courty P.E."/>
            <person name="Kohler A."/>
            <person name="Kuo A."/>
            <person name="LaButti K."/>
            <person name="Pangilinan J."/>
            <person name="Lipzen A."/>
            <person name="Riley R."/>
            <person name="Andreopoulos W."/>
            <person name="He G."/>
            <person name="Johnson J."/>
            <person name="Nolan M."/>
            <person name="Tritt A."/>
            <person name="Barry K.W."/>
            <person name="Grigoriev I.V."/>
            <person name="Nagy L.G."/>
            <person name="Hibbett D."/>
            <person name="Henrissat B."/>
            <person name="Matheny P.B."/>
            <person name="Labbe J."/>
            <person name="Martin F.M."/>
        </authorList>
    </citation>
    <scope>NUCLEOTIDE SEQUENCE</scope>
    <source>
        <strain evidence="1">FP105234-sp</strain>
    </source>
</reference>
<reference evidence="1" key="1">
    <citation type="submission" date="2021-02" db="EMBL/GenBank/DDBJ databases">
        <authorList>
            <consortium name="DOE Joint Genome Institute"/>
            <person name="Ahrendt S."/>
            <person name="Looney B.P."/>
            <person name="Miyauchi S."/>
            <person name="Morin E."/>
            <person name="Drula E."/>
            <person name="Courty P.E."/>
            <person name="Chicoki N."/>
            <person name="Fauchery L."/>
            <person name="Kohler A."/>
            <person name="Kuo A."/>
            <person name="Labutti K."/>
            <person name="Pangilinan J."/>
            <person name="Lipzen A."/>
            <person name="Riley R."/>
            <person name="Andreopoulos W."/>
            <person name="He G."/>
            <person name="Johnson J."/>
            <person name="Barry K.W."/>
            <person name="Grigoriev I.V."/>
            <person name="Nagy L."/>
            <person name="Hibbett D."/>
            <person name="Henrissat B."/>
            <person name="Matheny P.B."/>
            <person name="Labbe J."/>
            <person name="Martin F."/>
        </authorList>
    </citation>
    <scope>NUCLEOTIDE SEQUENCE</scope>
    <source>
        <strain evidence="1">FP105234-sp</strain>
    </source>
</reference>
<gene>
    <name evidence="1" type="ORF">FA95DRAFT_172802</name>
</gene>
<proteinExistence type="predicted"/>
<organism evidence="1 2">
    <name type="scientific">Auriscalpium vulgare</name>
    <dbReference type="NCBI Taxonomy" id="40419"/>
    <lineage>
        <taxon>Eukaryota</taxon>
        <taxon>Fungi</taxon>
        <taxon>Dikarya</taxon>
        <taxon>Basidiomycota</taxon>
        <taxon>Agaricomycotina</taxon>
        <taxon>Agaricomycetes</taxon>
        <taxon>Russulales</taxon>
        <taxon>Auriscalpiaceae</taxon>
        <taxon>Auriscalpium</taxon>
    </lineage>
</organism>
<dbReference type="Proteomes" id="UP000814033">
    <property type="component" value="Unassembled WGS sequence"/>
</dbReference>
<sequence>MAAVLQPNRFTPYRSPPPGGGILLNSPGRSTVALPAPSYRRTSPSSRPSPNSFSSSASSSDDGDPSSSTTTTPPQSLHNSLTLDHPPACPGCPSCRRSIRFAPLPDPRRAVIVTEDGLEVPLPAVVDDPADIPSLPAALSCHKLDSLLLGQPVDLDPRALPTITTTPSSPGLPYSASSPPSPASTKRALSPSSTHRVRAATAPNPSSSSSSGLTKKLLKPFMFKPTFSASSTDVSAPGSAASSRESSRTRDDTPAAPPSTWGIPLGRWTSESSSGTVTAAPARRPSAPSASTKSGPSAWGWGAPLGRAQSASSAAPQPKRMLNGRVYGAPRRPPPTGFENVPDKEPEFVEWGFGGMGSVKHAGAGGGAWAKVQSASSAVAGRGRSMERAGAGAGGGGEEDDGSGMAWLRKRREAREKKEAEERARAQDEDARTPTQPAGTNPGSPNPNANLAPVRVALPAPAPHHRAHAPSVSRQNSGAAAEAAAVVEPARATESASASASDADDEEDEDTEGDGEEEEEDEQVRFALCARASGRGDADGLVFDLLGGAAVGGAAQDGARGGRRARQPAPRVSCPPRCALFRASRPVCCSYFAIPRPHTPRTKILVESACSYCTHGVLLGTSLAVCHPDVVQVLTEGAQIIRVVFVFICHLRRRRRVSFVLSISFCVHHSPLPVRVYHHRLISSHPTTPPDPSCRLRIRHRHRHPCH</sequence>
<protein>
    <submittedName>
        <fullName evidence="1">Uncharacterized protein</fullName>
    </submittedName>
</protein>